<keyword evidence="12" id="KW-0695">RNA-directed DNA polymerase</keyword>
<dbReference type="InterPro" id="IPR000477">
    <property type="entry name" value="RT_dom"/>
</dbReference>
<dbReference type="SMART" id="SM00343">
    <property type="entry name" value="ZnF_C2HC"/>
    <property type="match status" value="2"/>
</dbReference>
<evidence type="ECO:0000256" key="12">
    <source>
        <dbReference type="ARBA" id="ARBA00022918"/>
    </source>
</evidence>
<keyword evidence="17" id="KW-0175">Coiled coil</keyword>
<dbReference type="InterPro" id="IPR016197">
    <property type="entry name" value="Chromo-like_dom_sf"/>
</dbReference>
<dbReference type="PROSITE" id="PS50158">
    <property type="entry name" value="ZF_CCHC"/>
    <property type="match status" value="1"/>
</dbReference>
<dbReference type="InterPro" id="IPR043128">
    <property type="entry name" value="Rev_trsase/Diguanyl_cyclase"/>
</dbReference>
<dbReference type="GO" id="GO:0006338">
    <property type="term" value="P:chromatin remodeling"/>
    <property type="evidence" value="ECO:0007669"/>
    <property type="project" value="UniProtKB-ARBA"/>
</dbReference>
<dbReference type="SUPFAM" id="SSF56672">
    <property type="entry name" value="DNA/RNA polymerases"/>
    <property type="match status" value="1"/>
</dbReference>
<dbReference type="InterPro" id="IPR041373">
    <property type="entry name" value="RT_RNaseH"/>
</dbReference>
<evidence type="ECO:0000256" key="4">
    <source>
        <dbReference type="ARBA" id="ARBA00022722"/>
    </source>
</evidence>
<evidence type="ECO:0000256" key="16">
    <source>
        <dbReference type="PROSITE-ProRule" id="PRU00047"/>
    </source>
</evidence>
<feature type="region of interest" description="Disordered" evidence="18">
    <location>
        <begin position="286"/>
        <end position="313"/>
    </location>
</feature>
<dbReference type="GO" id="GO:0005634">
    <property type="term" value="C:nucleus"/>
    <property type="evidence" value="ECO:0007669"/>
    <property type="project" value="UniProtKB-ARBA"/>
</dbReference>
<dbReference type="GO" id="GO:0006508">
    <property type="term" value="P:proteolysis"/>
    <property type="evidence" value="ECO:0007669"/>
    <property type="project" value="UniProtKB-KW"/>
</dbReference>
<keyword evidence="1" id="KW-0645">Protease</keyword>
<keyword evidence="9" id="KW-0460">Magnesium</keyword>
<reference evidence="22 23" key="1">
    <citation type="submission" date="2016-11" db="EMBL/GenBank/DDBJ databases">
        <authorList>
            <person name="Jaros S."/>
            <person name="Januszkiewicz K."/>
            <person name="Wedrychowicz H."/>
        </authorList>
    </citation>
    <scope>NUCLEOTIDE SEQUENCE [LARGE SCALE GENOMIC DNA]</scope>
</reference>
<dbReference type="Gene3D" id="2.40.50.40">
    <property type="match status" value="1"/>
</dbReference>
<feature type="compositionally biased region" description="Low complexity" evidence="18">
    <location>
        <begin position="1730"/>
        <end position="1740"/>
    </location>
</feature>
<dbReference type="Pfam" id="PF17921">
    <property type="entry name" value="Integrase_H2C2"/>
    <property type="match status" value="1"/>
</dbReference>
<feature type="region of interest" description="Disordered" evidence="18">
    <location>
        <begin position="1196"/>
        <end position="1253"/>
    </location>
</feature>
<dbReference type="EMBL" id="FQNC01000098">
    <property type="protein sequence ID" value="SGZ29865.1"/>
    <property type="molecule type" value="Genomic_DNA"/>
</dbReference>
<dbReference type="InterPro" id="IPR054722">
    <property type="entry name" value="PolX-like_BBD"/>
</dbReference>
<evidence type="ECO:0000313" key="22">
    <source>
        <dbReference type="EMBL" id="SGZ29865.1"/>
    </source>
</evidence>
<keyword evidence="23" id="KW-1185">Reference proteome</keyword>
<feature type="region of interest" description="Disordered" evidence="18">
    <location>
        <begin position="858"/>
        <end position="1080"/>
    </location>
</feature>
<dbReference type="InterPro" id="IPR001584">
    <property type="entry name" value="Integrase_cat-core"/>
</dbReference>
<dbReference type="GO" id="GO:0003723">
    <property type="term" value="F:RNA binding"/>
    <property type="evidence" value="ECO:0007669"/>
    <property type="project" value="UniProtKB-KW"/>
</dbReference>
<evidence type="ECO:0000259" key="21">
    <source>
        <dbReference type="PROSITE" id="PS50994"/>
    </source>
</evidence>
<dbReference type="CDD" id="cd09274">
    <property type="entry name" value="RNase_HI_RT_Ty3"/>
    <property type="match status" value="1"/>
</dbReference>
<evidence type="ECO:0000256" key="8">
    <source>
        <dbReference type="ARBA" id="ARBA00022801"/>
    </source>
</evidence>
<dbReference type="InterPro" id="IPR036397">
    <property type="entry name" value="RNaseH_sf"/>
</dbReference>
<evidence type="ECO:0000259" key="20">
    <source>
        <dbReference type="PROSITE" id="PS50158"/>
    </source>
</evidence>
<evidence type="ECO:0000256" key="17">
    <source>
        <dbReference type="SAM" id="Coils"/>
    </source>
</evidence>
<feature type="compositionally biased region" description="Polar residues" evidence="18">
    <location>
        <begin position="1196"/>
        <end position="1206"/>
    </location>
</feature>
<evidence type="ECO:0000259" key="19">
    <source>
        <dbReference type="PROSITE" id="PS50013"/>
    </source>
</evidence>
<dbReference type="InterPro" id="IPR012337">
    <property type="entry name" value="RNaseH-like_sf"/>
</dbReference>
<organism evidence="22 23">
    <name type="scientific">Microbotryum silenes-dioicae</name>
    <dbReference type="NCBI Taxonomy" id="796604"/>
    <lineage>
        <taxon>Eukaryota</taxon>
        <taxon>Fungi</taxon>
        <taxon>Dikarya</taxon>
        <taxon>Basidiomycota</taxon>
        <taxon>Pucciniomycotina</taxon>
        <taxon>Microbotryomycetes</taxon>
        <taxon>Microbotryales</taxon>
        <taxon>Microbotryaceae</taxon>
        <taxon>Microbotryum</taxon>
    </lineage>
</organism>
<evidence type="ECO:0000256" key="2">
    <source>
        <dbReference type="ARBA" id="ARBA00022679"/>
    </source>
</evidence>
<dbReference type="CDD" id="cd00024">
    <property type="entry name" value="CD_CSD"/>
    <property type="match status" value="1"/>
</dbReference>
<dbReference type="Pfam" id="PF17917">
    <property type="entry name" value="RT_RNaseH"/>
    <property type="match status" value="1"/>
</dbReference>
<keyword evidence="3" id="KW-0548">Nucleotidyltransferase</keyword>
<feature type="compositionally biased region" description="Basic residues" evidence="18">
    <location>
        <begin position="1215"/>
        <end position="1232"/>
    </location>
</feature>
<keyword evidence="16" id="KW-0862">Zinc</keyword>
<sequence length="3175" mass="351442">MSRKAESLESIGLLTRINWPAWAPAMRLALQSISAFRVATGEQKKPPASQPPNQSLKDYTSLCNDYDAKDAKGRTLIRSHVDENTWFKLKGSAVDASLHQVWTGLVRAYETNSVPFVGTKTLRAYWNLRYEPGTSVTSFMTEVEGLGELCNRQKMSFWKQQLGIGTEELQGFYAQIVDILGEERGKALLSMVLHVDDFAIKTVLMEQLPEKYTFAFREEKDVDLFLEKVRTAYDEDVIMNGANDKEQTEAPASALAAARQEADPGQAPPCNGNCACGQQPHAFATAGQHRGHAGPTRNSYRSGGHGRTGTRVGAKTRAEHYANSDKWGKIVGGKFMCANNQCVNCFGFGHRRAACDSRNPTGDRIAFLQSLDINVPVASHGTYFVEDPVPMSLANRMGASFHFTNYAAEVREQTIFRAVTAEAPELIFDTGATTSLVNDKCMLSDYATLDCPIFMIDAAGTRTPAVGRGTLTAEFALADGTTSKMTIADVLHVPNFVVNLIWGPSLCKQGVRIEMEEGRCEFSKDGQTFAIAQLIGSKYIFQARLSNLNPTEAQSLTVSVRSNSADREIWHQRFGHLNMPYLLEMERKETVMGLNIKGEDFDVAKCHGCMQGRGVHANISRGPASRADKPLHAIHADLWGPVRHESFAGEVMVLGLVDDYSRFRWSFPIGKKSSVTAFVVKFIQRVERSRDCNVAIFHSDNGGEFVNNSLKAFFRERGIEHRTTVPYAHYQNGVIERGWRTMFKTVRIWLLVSGLPLSFWAFAATAFTYVSNRRPTAALPGSTPFEMYHLRKPNVSRFRVWGCVAYVRIAPERRASKIEPPRVKARFIGYAEQGWMFWRPDTNTVFVSDDANFDESSFELHRGNSDDADLREDSPTTLFGDPPTGSLDIDGDDAVEQDFSLDGAGRAQAPGTDDRATAPIAARRAFAPDGDSRDNTPPVGRARAPDREYTPAAPGCERAPGNRVQHSDGQELTPIVPTRRAPAPVVSNGRAPAPVAPNGRAPAPVVPNGRAPAPVAGDGGAPPPVASRRPSPFLDDDADNDPPDPNPIPDGYEPVVPTTERTSELAERWGAPAGSRRRGGAEQQAMFVDLGTILGDVIPLNELPEWEQVLSVVVNLEECNGWTNLSSIVQGSTEGICGIEELEAYQVWTGNPDEPTYKQASTSSEEDVACHFFQVRHRQPSISLALALSCILDEQSSTTPESSHPFSPQPPTAKPRTRHGRTHRHVARHHRPVREDPSRANPPKSPPTHSPHPLQAAAVITSLESRLAESEALRRDSETRIRKLEQMVERLMRESTAPAGAQVGEALPVRPVPLDVPPHTFLGRPGAAADPLARTPGGESHSGIRDGPSSAVISSRWRGTLPDREGLWTGDHPERLVIFTAFGESYLSLLCDISTSDLFDTSRVIQLVATLFSRTTTRQRRQSPLDWAVEAMRDALGEGRPHCWTSLMKAVGRRWPDPGFADRVAQDFHGCRQSSSRAYDHVGEWRARYRAFVHDNDSFTLSPLQLATTFYQSLSDSSKREVRAGMLREYHDNSLVTIGRFGLKVPSIDEITEWAAIADDISPPPSVPTPPSRTATYGAIVKAPRVSPPATNTPTVDERFQIRRARWVDRATKWQQSHLWKDRSTWFSPAPSGVPTSMACFNCGRGGHFSQHCTAERQSPVAVQLSAVAVADLDDEDWSSVAGGDEDPEVRVPISLERVQTRPLSSVSASMTRPSCPPADPVGRMKEGASSSVDVEVSSSNPQPTAPASDADLRRLADDSTDSAFDAVEDVPSYADAASRMRRYWGPEVVSSRKAERTASVSSVRVPVPLGVSLLESDTPLIDVDDFARPAEPAIVRARNIIAWTLPSGRTLRCLVDSGSEVDLVDQDVVRTDPSFTTSRLTAPLHLRLGTRDKSDRCAVFANALFTSGSLDLGLRAFFICRVTAYDAILGLPFLKDTGMLVGWGVFTVARPGPSQPVAKGTHEWDRAVTVAPICSGSAIGYDHPGLLPDDEIIGLEPHNPLLDVVDDPALEDLSESEARTRLAALLEKYSDVFVDSLPMDRLPPYRPVNHEIPLIDPNEKVKPRVYPLADKYRSQWAEHSAKYTRGRFWVSGPIDSAAPVFAIPKKNSQTARFVIDLRARNSNTAKRFSPIPDMTSVRYEVARSRYRSKFDVAAAFEQVRVIPEHVDRTGFATVTGTYTSRVMQFGDTNAPNTLNLLTSAMFQPCLSFAKIFFDDVHVHSDTRRAHLRHIEILLMTLRHYRFYLGSNKSEWFSKSLDSLGAIISDDGIEVDPAKWERIRQWPTPHNKTDVQRFLGTVNWMRDHLPHLSITLEPITALLAQSTSWRWNEHEQQAFDTVKSLVPATLRPIDGAKVTSGEHKIYLFTDASRVGIGACLASGPTRSQAVPTRFFSAKFNGAQLNYHVTDKEFLAVVSACRAFEQHLIGYPFVIVTDHQALRTIKTQKLRQTPRHIRMCLELSRFDFEFEFIAGKNNSLADSLSRLWEVKEGSPEDQVKENELEDMFFDGERHGFTTHGESLPEERPYTSPSPDRLPPVDFAFGPQRDDCEAGSPGYYALKDESQDEDVNGRDLGNLFLKEECHEFTTPGSPGSHRLAENIMDTVDSSTGPLSPPIAVNRVQAIAAAPANDAPIPVDADADELDLLGAAADEVNDAPVVHRPPDPLPQPFLDAVIRAYAHDSQAQVIVDDPLSWPMFRVTEEGRILRVHPDESLSLFVPRGLATGVVDSDKVPSLRELVLAEIHRSVGHAGHRITLAAIRPLYWWSSMSADCAKFCHSCEDCARGKASTQVPYGRLHPMPIPSGPWEQVAIDFMTGLPPVEFEGMMVAQIMVVTDTWGKMVHLIPLPADADSELVADRYYATIFRLHGTPSAIVSDRDPKFTSQFWRALQAKVGTVLRMSTAAHPETDGSSENRIKMVTQTLRIMVSSNHEAWASRLVEAEFALNSSVAVSTSLSAFEATYGYLPRRWPTDSWSVSDVPRAEAFARIRQLRNLDVTDAIIGARLDQTHQANKHRRPDDPAFRTGSYVYLSTKNLAVPEGMKSKLLPRYIGPFRIRAAIPATSSYDLELPPAMSRVHSRFHARLLRPYVENDAERFPGRDPAVLFVEDVADAADNSAIPERIVRDRRNARGNRSFLVRWIGRKDIDDTWMSEQSLRFDHPSLLDTYLAQLDRSNRRLSSR</sequence>
<keyword evidence="2" id="KW-0808">Transferase</keyword>
<dbReference type="GO" id="GO:0003964">
    <property type="term" value="F:RNA-directed DNA polymerase activity"/>
    <property type="evidence" value="ECO:0007669"/>
    <property type="project" value="UniProtKB-KW"/>
</dbReference>
<dbReference type="CDD" id="cd01647">
    <property type="entry name" value="RT_LTR"/>
    <property type="match status" value="1"/>
</dbReference>
<evidence type="ECO:0000256" key="10">
    <source>
        <dbReference type="ARBA" id="ARBA00022884"/>
    </source>
</evidence>
<dbReference type="GO" id="GO:0003677">
    <property type="term" value="F:DNA binding"/>
    <property type="evidence" value="ECO:0007669"/>
    <property type="project" value="UniProtKB-KW"/>
</dbReference>
<keyword evidence="8" id="KW-0378">Hydrolase</keyword>
<dbReference type="Pfam" id="PF25597">
    <property type="entry name" value="SH3_retrovirus"/>
    <property type="match status" value="1"/>
</dbReference>
<dbReference type="Gene3D" id="3.30.420.10">
    <property type="entry name" value="Ribonuclease H-like superfamily/Ribonuclease H"/>
    <property type="match status" value="2"/>
</dbReference>
<dbReference type="InterPro" id="IPR057670">
    <property type="entry name" value="SH3_retrovirus"/>
</dbReference>
<evidence type="ECO:0000256" key="15">
    <source>
        <dbReference type="ARBA" id="ARBA00023172"/>
    </source>
</evidence>
<dbReference type="SMART" id="SM00298">
    <property type="entry name" value="CHROMO"/>
    <property type="match status" value="1"/>
</dbReference>
<evidence type="ECO:0000256" key="13">
    <source>
        <dbReference type="ARBA" id="ARBA00022932"/>
    </source>
</evidence>
<feature type="region of interest" description="Disordered" evidence="18">
    <location>
        <begin position="244"/>
        <end position="268"/>
    </location>
</feature>
<keyword evidence="11" id="KW-0229">DNA integration</keyword>
<dbReference type="GO" id="GO:0006310">
    <property type="term" value="P:DNA recombination"/>
    <property type="evidence" value="ECO:0007669"/>
    <property type="project" value="UniProtKB-KW"/>
</dbReference>
<dbReference type="InterPro" id="IPR001878">
    <property type="entry name" value="Znf_CCHC"/>
</dbReference>
<keyword evidence="16" id="KW-0863">Zinc-finger</keyword>
<proteinExistence type="predicted"/>
<evidence type="ECO:0000256" key="14">
    <source>
        <dbReference type="ARBA" id="ARBA00023125"/>
    </source>
</evidence>
<keyword evidence="13" id="KW-0239">DNA-directed DNA polymerase</keyword>
<dbReference type="PANTHER" id="PTHR37984:SF5">
    <property type="entry name" value="PROTEIN NYNRIN-LIKE"/>
    <property type="match status" value="1"/>
</dbReference>
<dbReference type="GO" id="GO:0008270">
    <property type="term" value="F:zinc ion binding"/>
    <property type="evidence" value="ECO:0007669"/>
    <property type="project" value="UniProtKB-KW"/>
</dbReference>
<feature type="region of interest" description="Disordered" evidence="18">
    <location>
        <begin position="2510"/>
        <end position="2530"/>
    </location>
</feature>
<name>A0A2X0MP43_9BASI</name>
<evidence type="ECO:0000256" key="1">
    <source>
        <dbReference type="ARBA" id="ARBA00022670"/>
    </source>
</evidence>
<keyword evidence="7" id="KW-0255">Endonuclease</keyword>
<keyword evidence="10" id="KW-0694">RNA-binding</keyword>
<dbReference type="Pfam" id="PF13976">
    <property type="entry name" value="gag_pre-integrs"/>
    <property type="match status" value="1"/>
</dbReference>
<evidence type="ECO:0000256" key="18">
    <source>
        <dbReference type="SAM" id="MobiDB-lite"/>
    </source>
</evidence>
<dbReference type="SUPFAM" id="SSF53098">
    <property type="entry name" value="Ribonuclease H-like"/>
    <property type="match status" value="2"/>
</dbReference>
<dbReference type="PROSITE" id="PS50994">
    <property type="entry name" value="INTEGRASE"/>
    <property type="match status" value="2"/>
</dbReference>
<dbReference type="Gene3D" id="3.10.10.10">
    <property type="entry name" value="HIV Type 1 Reverse Transcriptase, subunit A, domain 1"/>
    <property type="match status" value="1"/>
</dbReference>
<dbReference type="GO" id="GO:0004190">
    <property type="term" value="F:aspartic-type endopeptidase activity"/>
    <property type="evidence" value="ECO:0007669"/>
    <property type="project" value="UniProtKB-KW"/>
</dbReference>
<keyword evidence="14" id="KW-0238">DNA-binding</keyword>
<keyword evidence="15" id="KW-0233">DNA recombination</keyword>
<dbReference type="Proteomes" id="UP000249464">
    <property type="component" value="Unassembled WGS sequence"/>
</dbReference>
<evidence type="ECO:0000256" key="5">
    <source>
        <dbReference type="ARBA" id="ARBA00022723"/>
    </source>
</evidence>
<dbReference type="GO" id="GO:0004519">
    <property type="term" value="F:endonuclease activity"/>
    <property type="evidence" value="ECO:0007669"/>
    <property type="project" value="UniProtKB-KW"/>
</dbReference>
<evidence type="ECO:0000256" key="3">
    <source>
        <dbReference type="ARBA" id="ARBA00022695"/>
    </source>
</evidence>
<feature type="coiled-coil region" evidence="17">
    <location>
        <begin position="1260"/>
        <end position="1294"/>
    </location>
</feature>
<dbReference type="Pfam" id="PF22936">
    <property type="entry name" value="Pol_BBD"/>
    <property type="match status" value="1"/>
</dbReference>
<dbReference type="Pfam" id="PF24626">
    <property type="entry name" value="SH3_Tf2-1"/>
    <property type="match status" value="1"/>
</dbReference>
<feature type="domain" description="Integrase catalytic" evidence="21">
    <location>
        <begin position="2797"/>
        <end position="2969"/>
    </location>
</feature>
<feature type="compositionally biased region" description="Polar residues" evidence="18">
    <location>
        <begin position="1702"/>
        <end position="1713"/>
    </location>
</feature>
<evidence type="ECO:0000256" key="11">
    <source>
        <dbReference type="ARBA" id="ARBA00022908"/>
    </source>
</evidence>
<feature type="region of interest" description="Disordered" evidence="18">
    <location>
        <begin position="1701"/>
        <end position="1752"/>
    </location>
</feature>
<dbReference type="GO" id="GO:0015074">
    <property type="term" value="P:DNA integration"/>
    <property type="evidence" value="ECO:0007669"/>
    <property type="project" value="UniProtKB-KW"/>
</dbReference>
<dbReference type="CDD" id="cd00303">
    <property type="entry name" value="retropepsin_like"/>
    <property type="match status" value="1"/>
</dbReference>
<evidence type="ECO:0000313" key="23">
    <source>
        <dbReference type="Proteomes" id="UP000249464"/>
    </source>
</evidence>
<feature type="domain" description="Integrase catalytic" evidence="21">
    <location>
        <begin position="626"/>
        <end position="792"/>
    </location>
</feature>
<dbReference type="Gene3D" id="3.30.70.270">
    <property type="match status" value="2"/>
</dbReference>
<dbReference type="Pfam" id="PF00665">
    <property type="entry name" value="rve"/>
    <property type="match status" value="1"/>
</dbReference>
<gene>
    <name evidence="22" type="primary">BQ5605_C053g12596</name>
    <name evidence="22" type="ORF">BQ5605_C053G12596</name>
</gene>
<dbReference type="PANTHER" id="PTHR37984">
    <property type="entry name" value="PROTEIN CBG26694"/>
    <property type="match status" value="1"/>
</dbReference>
<dbReference type="GO" id="GO:0003887">
    <property type="term" value="F:DNA-directed DNA polymerase activity"/>
    <property type="evidence" value="ECO:0007669"/>
    <property type="project" value="UniProtKB-KW"/>
</dbReference>
<evidence type="ECO:0000256" key="9">
    <source>
        <dbReference type="ARBA" id="ARBA00022842"/>
    </source>
</evidence>
<dbReference type="Pfam" id="PF00078">
    <property type="entry name" value="RVT_1"/>
    <property type="match status" value="1"/>
</dbReference>
<keyword evidence="5" id="KW-0479">Metal-binding</keyword>
<dbReference type="InterPro" id="IPR041588">
    <property type="entry name" value="Integrase_H2C2"/>
</dbReference>
<dbReference type="InterPro" id="IPR056924">
    <property type="entry name" value="SH3_Tf2-1"/>
</dbReference>
<feature type="compositionally biased region" description="Low complexity" evidence="18">
    <location>
        <begin position="917"/>
        <end position="929"/>
    </location>
</feature>
<dbReference type="InterPro" id="IPR025724">
    <property type="entry name" value="GAG-pre-integrase_dom"/>
</dbReference>
<feature type="domain" description="Chromo" evidence="19">
    <location>
        <begin position="3112"/>
        <end position="3173"/>
    </location>
</feature>
<feature type="domain" description="CCHC-type" evidence="20">
    <location>
        <begin position="1640"/>
        <end position="1653"/>
    </location>
</feature>
<evidence type="ECO:0000256" key="7">
    <source>
        <dbReference type="ARBA" id="ARBA00022759"/>
    </source>
</evidence>
<keyword evidence="6" id="KW-0064">Aspartyl protease</keyword>
<protein>
    <submittedName>
        <fullName evidence="22">BQ5605_C053g12596 protein</fullName>
    </submittedName>
</protein>
<keyword evidence="4" id="KW-0540">Nuclease</keyword>
<evidence type="ECO:0000256" key="6">
    <source>
        <dbReference type="ARBA" id="ARBA00022750"/>
    </source>
</evidence>
<feature type="region of interest" description="Disordered" evidence="18">
    <location>
        <begin position="1330"/>
        <end position="1351"/>
    </location>
</feature>
<dbReference type="InterPro" id="IPR000953">
    <property type="entry name" value="Chromo/chromo_shadow_dom"/>
</dbReference>
<dbReference type="Gene3D" id="1.10.340.70">
    <property type="match status" value="1"/>
</dbReference>
<dbReference type="InterPro" id="IPR043502">
    <property type="entry name" value="DNA/RNA_pol_sf"/>
</dbReference>
<dbReference type="SUPFAM" id="SSF54160">
    <property type="entry name" value="Chromo domain-like"/>
    <property type="match status" value="1"/>
</dbReference>
<accession>A0A2X0MP43</accession>
<dbReference type="InterPro" id="IPR050951">
    <property type="entry name" value="Retrovirus_Pol_polyprotein"/>
</dbReference>
<dbReference type="PROSITE" id="PS50013">
    <property type="entry name" value="CHROMO_2"/>
    <property type="match status" value="1"/>
</dbReference>